<dbReference type="InterPro" id="IPR037923">
    <property type="entry name" value="HTH-like"/>
</dbReference>
<evidence type="ECO:0000256" key="3">
    <source>
        <dbReference type="ARBA" id="ARBA00023163"/>
    </source>
</evidence>
<evidence type="ECO:0000256" key="2">
    <source>
        <dbReference type="ARBA" id="ARBA00023125"/>
    </source>
</evidence>
<evidence type="ECO:0000259" key="4">
    <source>
        <dbReference type="PROSITE" id="PS01124"/>
    </source>
</evidence>
<evidence type="ECO:0000313" key="6">
    <source>
        <dbReference type="Proteomes" id="UP000250642"/>
    </source>
</evidence>
<proteinExistence type="predicted"/>
<dbReference type="PROSITE" id="PS01124">
    <property type="entry name" value="HTH_ARAC_FAMILY_2"/>
    <property type="match status" value="1"/>
</dbReference>
<protein>
    <submittedName>
        <fullName evidence="5">AraC family transcriptional regulator</fullName>
    </submittedName>
</protein>
<evidence type="ECO:0000313" key="5">
    <source>
        <dbReference type="EMBL" id="RAW16836.1"/>
    </source>
</evidence>
<dbReference type="Gene3D" id="1.10.10.60">
    <property type="entry name" value="Homeodomain-like"/>
    <property type="match status" value="2"/>
</dbReference>
<dbReference type="InterPro" id="IPR014710">
    <property type="entry name" value="RmlC-like_jellyroll"/>
</dbReference>
<evidence type="ECO:0000256" key="1">
    <source>
        <dbReference type="ARBA" id="ARBA00023015"/>
    </source>
</evidence>
<dbReference type="InterPro" id="IPR018060">
    <property type="entry name" value="HTH_AraC"/>
</dbReference>
<dbReference type="InterPro" id="IPR009057">
    <property type="entry name" value="Homeodomain-like_sf"/>
</dbReference>
<dbReference type="PANTHER" id="PTHR43280:SF2">
    <property type="entry name" value="HTH-TYPE TRANSCRIPTIONAL REGULATOR EXSA"/>
    <property type="match status" value="1"/>
</dbReference>
<keyword evidence="3" id="KW-0804">Transcription</keyword>
<dbReference type="Proteomes" id="UP000250642">
    <property type="component" value="Unassembled WGS sequence"/>
</dbReference>
<sequence>MPSVMQFSGPLEYSYRSTSTYDPGASDGFHSHPQYEVYYFHDGECTYLIGDRVYNLEPGDLVLMHGMTLHRPHPMPGRPYVRTTLHFDPSAIRSSLHPDRVSEVLKPFEELRNCRINLTGSIRSEFEALLLSLHQLTVNPGDFKEERMNVRLCDLLYVIAGICRGRVEDHLPSSEKERHVQHIIGYVETHYMEDIGLDDLASELHLSKPYLAGLFKEMTGSTIFKYVYDRRINQAKLLFQFQPDISVTEASRLAGFKRLSHFSRMFKQSVGCAPDLYRSRLHRSFD</sequence>
<keyword evidence="1" id="KW-0805">Transcription regulation</keyword>
<gene>
    <name evidence="5" type="ORF">DC345_06965</name>
</gene>
<organism evidence="5 6">
    <name type="scientific">Paenibacillus taichungensis</name>
    <dbReference type="NCBI Taxonomy" id="484184"/>
    <lineage>
        <taxon>Bacteria</taxon>
        <taxon>Bacillati</taxon>
        <taxon>Bacillota</taxon>
        <taxon>Bacilli</taxon>
        <taxon>Bacillales</taxon>
        <taxon>Paenibacillaceae</taxon>
        <taxon>Paenibacillus</taxon>
    </lineage>
</organism>
<reference evidence="5 6" key="1">
    <citation type="submission" date="2018-04" db="EMBL/GenBank/DDBJ databases">
        <title>Paenibacillus taichungensis Genome sequencing and assembly.</title>
        <authorList>
            <person name="Xu J."/>
            <person name="Rensing C."/>
            <person name="Mazhar H.S."/>
        </authorList>
    </citation>
    <scope>NUCLEOTIDE SEQUENCE [LARGE SCALE GENOMIC DNA]</scope>
    <source>
        <strain evidence="5 6">NC1</strain>
    </source>
</reference>
<dbReference type="InterPro" id="IPR003313">
    <property type="entry name" value="AraC-bd"/>
</dbReference>
<dbReference type="SUPFAM" id="SSF46689">
    <property type="entry name" value="Homeodomain-like"/>
    <property type="match status" value="2"/>
</dbReference>
<feature type="domain" description="HTH araC/xylS-type" evidence="4">
    <location>
        <begin position="181"/>
        <end position="280"/>
    </location>
</feature>
<dbReference type="PANTHER" id="PTHR43280">
    <property type="entry name" value="ARAC-FAMILY TRANSCRIPTIONAL REGULATOR"/>
    <property type="match status" value="1"/>
</dbReference>
<keyword evidence="2" id="KW-0238">DNA-binding</keyword>
<dbReference type="Pfam" id="PF02311">
    <property type="entry name" value="AraC_binding"/>
    <property type="match status" value="1"/>
</dbReference>
<dbReference type="GO" id="GO:0003700">
    <property type="term" value="F:DNA-binding transcription factor activity"/>
    <property type="evidence" value="ECO:0007669"/>
    <property type="project" value="InterPro"/>
</dbReference>
<dbReference type="GO" id="GO:0043565">
    <property type="term" value="F:sequence-specific DNA binding"/>
    <property type="evidence" value="ECO:0007669"/>
    <property type="project" value="InterPro"/>
</dbReference>
<dbReference type="RefSeq" id="WP_113052490.1">
    <property type="nucleotide sequence ID" value="NZ_CP175536.1"/>
</dbReference>
<dbReference type="AlphaFoldDB" id="A0A329QY36"/>
<name>A0A329QY36_9BACL</name>
<dbReference type="SMART" id="SM00342">
    <property type="entry name" value="HTH_ARAC"/>
    <property type="match status" value="1"/>
</dbReference>
<dbReference type="Gene3D" id="2.60.120.10">
    <property type="entry name" value="Jelly Rolls"/>
    <property type="match status" value="1"/>
</dbReference>
<dbReference type="Pfam" id="PF12833">
    <property type="entry name" value="HTH_18"/>
    <property type="match status" value="1"/>
</dbReference>
<comment type="caution">
    <text evidence="5">The sequence shown here is derived from an EMBL/GenBank/DDBJ whole genome shotgun (WGS) entry which is preliminary data.</text>
</comment>
<accession>A0A329QY36</accession>
<dbReference type="SUPFAM" id="SSF51215">
    <property type="entry name" value="Regulatory protein AraC"/>
    <property type="match status" value="1"/>
</dbReference>
<dbReference type="EMBL" id="QEVW01000005">
    <property type="protein sequence ID" value="RAW16836.1"/>
    <property type="molecule type" value="Genomic_DNA"/>
</dbReference>